<dbReference type="AlphaFoldDB" id="A0A3N1HQY6"/>
<feature type="transmembrane region" description="Helical" evidence="5">
    <location>
        <begin position="169"/>
        <end position="188"/>
    </location>
</feature>
<dbReference type="PROSITE" id="PS50850">
    <property type="entry name" value="MFS"/>
    <property type="match status" value="1"/>
</dbReference>
<evidence type="ECO:0000256" key="4">
    <source>
        <dbReference type="ARBA" id="ARBA00023136"/>
    </source>
</evidence>
<protein>
    <submittedName>
        <fullName evidence="7">Fucose permease</fullName>
    </submittedName>
</protein>
<dbReference type="InterPro" id="IPR011701">
    <property type="entry name" value="MFS"/>
</dbReference>
<dbReference type="Pfam" id="PF07690">
    <property type="entry name" value="MFS_1"/>
    <property type="match status" value="1"/>
</dbReference>
<feature type="transmembrane region" description="Helical" evidence="5">
    <location>
        <begin position="106"/>
        <end position="124"/>
    </location>
</feature>
<feature type="transmembrane region" description="Helical" evidence="5">
    <location>
        <begin position="227"/>
        <end position="249"/>
    </location>
</feature>
<gene>
    <name evidence="7" type="ORF">EDC03_0989</name>
</gene>
<name>A0A3N1HQY6_9ACTN</name>
<feature type="transmembrane region" description="Helical" evidence="5">
    <location>
        <begin position="144"/>
        <end position="163"/>
    </location>
</feature>
<reference evidence="7 8" key="1">
    <citation type="journal article" date="2015" name="Stand. Genomic Sci.">
        <title>Genomic Encyclopedia of Bacterial and Archaeal Type Strains, Phase III: the genomes of soil and plant-associated and newly described type strains.</title>
        <authorList>
            <person name="Whitman W.B."/>
            <person name="Woyke T."/>
            <person name="Klenk H.P."/>
            <person name="Zhou Y."/>
            <person name="Lilburn T.G."/>
            <person name="Beck B.J."/>
            <person name="De Vos P."/>
            <person name="Vandamme P."/>
            <person name="Eisen J.A."/>
            <person name="Garrity G."/>
            <person name="Hugenholtz P."/>
            <person name="Kyrpides N.C."/>
        </authorList>
    </citation>
    <scope>NUCLEOTIDE SEQUENCE [LARGE SCALE GENOMIC DNA]</scope>
    <source>
        <strain evidence="7 8">CECT 7306</strain>
    </source>
</reference>
<keyword evidence="4 5" id="KW-0472">Membrane</keyword>
<keyword evidence="2 5" id="KW-0812">Transmembrane</keyword>
<dbReference type="Gene3D" id="1.20.1250.20">
    <property type="entry name" value="MFS general substrate transporter like domains"/>
    <property type="match status" value="2"/>
</dbReference>
<evidence type="ECO:0000256" key="2">
    <source>
        <dbReference type="ARBA" id="ARBA00022692"/>
    </source>
</evidence>
<feature type="transmembrane region" description="Helical" evidence="5">
    <location>
        <begin position="54"/>
        <end position="74"/>
    </location>
</feature>
<organism evidence="7 8">
    <name type="scientific">Pseudokineococcus lusitanus</name>
    <dbReference type="NCBI Taxonomy" id="763993"/>
    <lineage>
        <taxon>Bacteria</taxon>
        <taxon>Bacillati</taxon>
        <taxon>Actinomycetota</taxon>
        <taxon>Actinomycetes</taxon>
        <taxon>Kineosporiales</taxon>
        <taxon>Kineosporiaceae</taxon>
        <taxon>Pseudokineococcus</taxon>
    </lineage>
</organism>
<dbReference type="SUPFAM" id="SSF103473">
    <property type="entry name" value="MFS general substrate transporter"/>
    <property type="match status" value="1"/>
</dbReference>
<evidence type="ECO:0000256" key="1">
    <source>
        <dbReference type="ARBA" id="ARBA00004651"/>
    </source>
</evidence>
<dbReference type="GO" id="GO:0022857">
    <property type="term" value="F:transmembrane transporter activity"/>
    <property type="evidence" value="ECO:0007669"/>
    <property type="project" value="InterPro"/>
</dbReference>
<dbReference type="InParanoid" id="A0A3N1HQY6"/>
<dbReference type="RefSeq" id="WP_123379082.1">
    <property type="nucleotide sequence ID" value="NZ_RJKN01000002.1"/>
</dbReference>
<feature type="transmembrane region" description="Helical" evidence="5">
    <location>
        <begin position="17"/>
        <end position="34"/>
    </location>
</feature>
<dbReference type="InterPro" id="IPR036259">
    <property type="entry name" value="MFS_trans_sf"/>
</dbReference>
<feature type="transmembrane region" description="Helical" evidence="5">
    <location>
        <begin position="376"/>
        <end position="397"/>
    </location>
</feature>
<comment type="caution">
    <text evidence="7">The sequence shown here is derived from an EMBL/GenBank/DDBJ whole genome shotgun (WGS) entry which is preliminary data.</text>
</comment>
<dbReference type="PANTHER" id="PTHR23514">
    <property type="entry name" value="BYPASS OF STOP CODON PROTEIN 6"/>
    <property type="match status" value="1"/>
</dbReference>
<dbReference type="InterPro" id="IPR020846">
    <property type="entry name" value="MFS_dom"/>
</dbReference>
<keyword evidence="8" id="KW-1185">Reference proteome</keyword>
<evidence type="ECO:0000313" key="7">
    <source>
        <dbReference type="EMBL" id="ROP44859.1"/>
    </source>
</evidence>
<proteinExistence type="predicted"/>
<dbReference type="CDD" id="cd17393">
    <property type="entry name" value="MFS_MosC_like"/>
    <property type="match status" value="1"/>
</dbReference>
<feature type="transmembrane region" description="Helical" evidence="5">
    <location>
        <begin position="316"/>
        <end position="339"/>
    </location>
</feature>
<dbReference type="InterPro" id="IPR051788">
    <property type="entry name" value="MFS_Transporter"/>
</dbReference>
<evidence type="ECO:0000256" key="3">
    <source>
        <dbReference type="ARBA" id="ARBA00022989"/>
    </source>
</evidence>
<keyword evidence="3 5" id="KW-1133">Transmembrane helix</keyword>
<comment type="subcellular location">
    <subcellularLocation>
        <location evidence="1">Cell membrane</location>
        <topology evidence="1">Multi-pass membrane protein</topology>
    </subcellularLocation>
</comment>
<dbReference type="Proteomes" id="UP000276232">
    <property type="component" value="Unassembled WGS sequence"/>
</dbReference>
<dbReference type="EMBL" id="RJKN01000002">
    <property type="protein sequence ID" value="ROP44859.1"/>
    <property type="molecule type" value="Genomic_DNA"/>
</dbReference>
<dbReference type="GO" id="GO:0005886">
    <property type="term" value="C:plasma membrane"/>
    <property type="evidence" value="ECO:0007669"/>
    <property type="project" value="UniProtKB-SubCell"/>
</dbReference>
<evidence type="ECO:0000313" key="8">
    <source>
        <dbReference type="Proteomes" id="UP000276232"/>
    </source>
</evidence>
<evidence type="ECO:0000259" key="6">
    <source>
        <dbReference type="PROSITE" id="PS50850"/>
    </source>
</evidence>
<accession>A0A3N1HQY6</accession>
<evidence type="ECO:0000256" key="5">
    <source>
        <dbReference type="SAM" id="Phobius"/>
    </source>
</evidence>
<feature type="transmembrane region" description="Helical" evidence="5">
    <location>
        <begin position="261"/>
        <end position="280"/>
    </location>
</feature>
<feature type="transmembrane region" description="Helical" evidence="5">
    <location>
        <begin position="351"/>
        <end position="370"/>
    </location>
</feature>
<dbReference type="PRINTS" id="PR00173">
    <property type="entry name" value="EDTRNSPORT"/>
</dbReference>
<feature type="transmembrane region" description="Helical" evidence="5">
    <location>
        <begin position="292"/>
        <end position="310"/>
    </location>
</feature>
<dbReference type="PANTHER" id="PTHR23514:SF13">
    <property type="entry name" value="INNER MEMBRANE PROTEIN YBJJ"/>
    <property type="match status" value="1"/>
</dbReference>
<feature type="transmembrane region" description="Helical" evidence="5">
    <location>
        <begin position="81"/>
        <end position="100"/>
    </location>
</feature>
<dbReference type="OrthoDB" id="9809599at2"/>
<sequence>MSTTTPLAAPVVRRAKWGTTVAFVASGFAFASWASRIPSTRDQLGLTTGEVGLVLLALASGSVLALPLAGAVIARLGSERVVRLGSLLLVVAMAGIAAGVTVGVPAVVVALFVLGLAYGGWDVAMNVEGAVVEAHLARTVMPRFHAGFSVGTVGGALLGALLVELDVSVTAHLAGVALLVLLVVPLSVRSFVADDSGPTTTAEVTADDGTDAPAPGALAAWREPRTLLVGVFVLAFAFAEGTANDWVALAMVEGYGAAESLGVLTFAVFLAAMTVGRWYGSVWLDRWGRVPVVRVLAGVALVGLVLFVAAPSVPLAVVGAVLWGLGTSLGFPLGMSAAADDPARAPARVSVVASVGYVAFLAGPPLIGLLGEAAGLLRALLVVVALLAVALLVSGAVRPLGAPARRAG</sequence>
<feature type="domain" description="Major facilitator superfamily (MFS) profile" evidence="6">
    <location>
        <begin position="15"/>
        <end position="397"/>
    </location>
</feature>